<keyword evidence="4" id="KW-0040">ANK repeat</keyword>
<evidence type="ECO:0000256" key="2">
    <source>
        <dbReference type="ARBA" id="ARBA00022553"/>
    </source>
</evidence>
<feature type="compositionally biased region" description="Basic and acidic residues" evidence="6">
    <location>
        <begin position="38"/>
        <end position="60"/>
    </location>
</feature>
<keyword evidence="3" id="KW-0677">Repeat</keyword>
<protein>
    <submittedName>
        <fullName evidence="7">Uncharacterized protein</fullName>
    </submittedName>
</protein>
<dbReference type="GO" id="GO:0005634">
    <property type="term" value="C:nucleus"/>
    <property type="evidence" value="ECO:0007669"/>
    <property type="project" value="UniProtKB-SubCell"/>
</dbReference>
<evidence type="ECO:0000256" key="1">
    <source>
        <dbReference type="ARBA" id="ARBA00004123"/>
    </source>
</evidence>
<dbReference type="GO" id="GO:0043124">
    <property type="term" value="P:negative regulation of canonical NF-kappaB signal transduction"/>
    <property type="evidence" value="ECO:0007669"/>
    <property type="project" value="InterPro"/>
</dbReference>
<keyword evidence="2" id="KW-0597">Phosphoprotein</keyword>
<keyword evidence="8" id="KW-1185">Reference proteome</keyword>
<dbReference type="EMBL" id="JAPQKT010000001">
    <property type="protein sequence ID" value="KAJ5243350.1"/>
    <property type="molecule type" value="Genomic_DNA"/>
</dbReference>
<dbReference type="AlphaFoldDB" id="A0A9W9PEX8"/>
<dbReference type="PANTHER" id="PTHR15263:SF1">
    <property type="entry name" value="NF-KAPPA-B INHIBITOR-LIKE PROTEIN 1"/>
    <property type="match status" value="1"/>
</dbReference>
<comment type="subcellular location">
    <subcellularLocation>
        <location evidence="1">Nucleus</location>
    </subcellularLocation>
</comment>
<reference evidence="7" key="1">
    <citation type="submission" date="2022-11" db="EMBL/GenBank/DDBJ databases">
        <authorList>
            <person name="Petersen C."/>
        </authorList>
    </citation>
    <scope>NUCLEOTIDE SEQUENCE</scope>
    <source>
        <strain evidence="7">IBT 23319</strain>
    </source>
</reference>
<keyword evidence="5" id="KW-0539">Nucleus</keyword>
<feature type="compositionally biased region" description="Basic residues" evidence="6">
    <location>
        <begin position="63"/>
        <end position="90"/>
    </location>
</feature>
<dbReference type="InterPro" id="IPR038753">
    <property type="entry name" value="NFKBIL1"/>
</dbReference>
<name>A0A9W9PEX8_PENCI</name>
<evidence type="ECO:0000256" key="3">
    <source>
        <dbReference type="ARBA" id="ARBA00022737"/>
    </source>
</evidence>
<evidence type="ECO:0000313" key="7">
    <source>
        <dbReference type="EMBL" id="KAJ5243350.1"/>
    </source>
</evidence>
<evidence type="ECO:0000313" key="8">
    <source>
        <dbReference type="Proteomes" id="UP001147733"/>
    </source>
</evidence>
<feature type="region of interest" description="Disordered" evidence="6">
    <location>
        <begin position="173"/>
        <end position="202"/>
    </location>
</feature>
<reference evidence="7" key="2">
    <citation type="journal article" date="2023" name="IMA Fungus">
        <title>Comparative genomic study of the Penicillium genus elucidates a diverse pangenome and 15 lateral gene transfer events.</title>
        <authorList>
            <person name="Petersen C."/>
            <person name="Sorensen T."/>
            <person name="Nielsen M.R."/>
            <person name="Sondergaard T.E."/>
            <person name="Sorensen J.L."/>
            <person name="Fitzpatrick D.A."/>
            <person name="Frisvad J.C."/>
            <person name="Nielsen K.L."/>
        </authorList>
    </citation>
    <scope>NUCLEOTIDE SEQUENCE</scope>
    <source>
        <strain evidence="7">IBT 23319</strain>
    </source>
</reference>
<dbReference type="PANTHER" id="PTHR15263">
    <property type="entry name" value="I-KAPPA-B-LIKE PROTEIN IKBL"/>
    <property type="match status" value="1"/>
</dbReference>
<dbReference type="OrthoDB" id="412109at2759"/>
<proteinExistence type="predicted"/>
<evidence type="ECO:0000256" key="5">
    <source>
        <dbReference type="ARBA" id="ARBA00023242"/>
    </source>
</evidence>
<evidence type="ECO:0000256" key="6">
    <source>
        <dbReference type="SAM" id="MobiDB-lite"/>
    </source>
</evidence>
<accession>A0A9W9PEX8</accession>
<evidence type="ECO:0000256" key="4">
    <source>
        <dbReference type="ARBA" id="ARBA00023043"/>
    </source>
</evidence>
<dbReference type="RefSeq" id="XP_056506354.1">
    <property type="nucleotide sequence ID" value="XM_056640597.1"/>
</dbReference>
<dbReference type="Proteomes" id="UP001147733">
    <property type="component" value="Unassembled WGS sequence"/>
</dbReference>
<organism evidence="7 8">
    <name type="scientific">Penicillium citrinum</name>
    <dbReference type="NCBI Taxonomy" id="5077"/>
    <lineage>
        <taxon>Eukaryota</taxon>
        <taxon>Fungi</taxon>
        <taxon>Dikarya</taxon>
        <taxon>Ascomycota</taxon>
        <taxon>Pezizomycotina</taxon>
        <taxon>Eurotiomycetes</taxon>
        <taxon>Eurotiomycetidae</taxon>
        <taxon>Eurotiales</taxon>
        <taxon>Aspergillaceae</taxon>
        <taxon>Penicillium</taxon>
    </lineage>
</organism>
<comment type="caution">
    <text evidence="7">The sequence shown here is derived from an EMBL/GenBank/DDBJ whole genome shotgun (WGS) entry which is preliminary data.</text>
</comment>
<sequence>MPTPPPDSEEYPRTTEDDYASSRRSKGRFRFKSSGSRTSDKRSHSRDPKQHEYHDKDASRSKGSSHREHRHRHGQSHRHRRQDGRRRTRTRSPSPLDPRNPSMNAEAAFRESLFDALGDDEGAAYWESVYGQPIHTYTVPEVPKGPDGELERMDEEEYAAYVRAQMWTRTREGMMEEQDRLRAERRQAKMRENAARSREQERDAFERAMEDSLRRGAQRRKFKAWKGIWEEYLKGWENVAEAVKKVSSSTSDEKGGDGEDTAATPLRNLLFWPVESGKRRDVTPEAVQEFLKQAPAGDLLSTLKVERVRWHPDKIQHRYGVLGVDDKVMRSVTEVFQIVDRMWNEELERTGKT</sequence>
<feature type="region of interest" description="Disordered" evidence="6">
    <location>
        <begin position="1"/>
        <end position="105"/>
    </location>
</feature>
<gene>
    <name evidence="7" type="ORF">N7469_001677</name>
</gene>
<dbReference type="GeneID" id="81379764"/>